<accession>A0A3N1G913</accession>
<evidence type="ECO:0000313" key="1">
    <source>
        <dbReference type="EMBL" id="ROP26648.1"/>
    </source>
</evidence>
<sequence length="132" mass="13603">MTGVDVPPPSPGTTPDPLLAARAVVVHDLTARGLGTAPLVDVVDAAVAARRWWLEAWPEGGAHVAGQVAQDVQETLLDDHGVRWPSCPRPPGCTAPDPHVLAVLPDLGPDPHWVCESAAADVAPLGALPTTS</sequence>
<keyword evidence="2" id="KW-1185">Reference proteome</keyword>
<name>A0A3N1G913_9ACTN</name>
<dbReference type="InParanoid" id="A0A3N1G913"/>
<dbReference type="EMBL" id="RJKN01000011">
    <property type="protein sequence ID" value="ROP26648.1"/>
    <property type="molecule type" value="Genomic_DNA"/>
</dbReference>
<proteinExistence type="predicted"/>
<dbReference type="AlphaFoldDB" id="A0A3N1G913"/>
<evidence type="ECO:0000313" key="2">
    <source>
        <dbReference type="Proteomes" id="UP000276232"/>
    </source>
</evidence>
<organism evidence="1 2">
    <name type="scientific">Pseudokineococcus lusitanus</name>
    <dbReference type="NCBI Taxonomy" id="763993"/>
    <lineage>
        <taxon>Bacteria</taxon>
        <taxon>Bacillati</taxon>
        <taxon>Actinomycetota</taxon>
        <taxon>Actinomycetes</taxon>
        <taxon>Kineosporiales</taxon>
        <taxon>Kineosporiaceae</taxon>
        <taxon>Pseudokineococcus</taxon>
    </lineage>
</organism>
<reference evidence="1 2" key="1">
    <citation type="journal article" date="2015" name="Stand. Genomic Sci.">
        <title>Genomic Encyclopedia of Bacterial and Archaeal Type Strains, Phase III: the genomes of soil and plant-associated and newly described type strains.</title>
        <authorList>
            <person name="Whitman W.B."/>
            <person name="Woyke T."/>
            <person name="Klenk H.P."/>
            <person name="Zhou Y."/>
            <person name="Lilburn T.G."/>
            <person name="Beck B.J."/>
            <person name="De Vos P."/>
            <person name="Vandamme P."/>
            <person name="Eisen J.A."/>
            <person name="Garrity G."/>
            <person name="Hugenholtz P."/>
            <person name="Kyrpides N.C."/>
        </authorList>
    </citation>
    <scope>NUCLEOTIDE SEQUENCE [LARGE SCALE GENOMIC DNA]</scope>
    <source>
        <strain evidence="1 2">CECT 7306</strain>
    </source>
</reference>
<protein>
    <submittedName>
        <fullName evidence="1">Uncharacterized protein</fullName>
    </submittedName>
</protein>
<dbReference type="Proteomes" id="UP000276232">
    <property type="component" value="Unassembled WGS sequence"/>
</dbReference>
<comment type="caution">
    <text evidence="1">The sequence shown here is derived from an EMBL/GenBank/DDBJ whole genome shotgun (WGS) entry which is preliminary data.</text>
</comment>
<gene>
    <name evidence="1" type="ORF">EDC03_3285</name>
</gene>